<feature type="domain" description="ABC transporter" evidence="4">
    <location>
        <begin position="7"/>
        <end position="214"/>
    </location>
</feature>
<dbReference type="PANTHER" id="PTHR42939">
    <property type="entry name" value="ABC TRANSPORTER ATP-BINDING PROTEIN ALBC-RELATED"/>
    <property type="match status" value="1"/>
</dbReference>
<keyword evidence="2" id="KW-0547">Nucleotide-binding</keyword>
<organism evidence="5 6">
    <name type="scientific">Parablautia intestinalis</name>
    <dbReference type="NCBI Taxonomy" id="2320100"/>
    <lineage>
        <taxon>Bacteria</taxon>
        <taxon>Bacillati</taxon>
        <taxon>Bacillota</taxon>
        <taxon>Clostridia</taxon>
        <taxon>Lachnospirales</taxon>
        <taxon>Lachnospiraceae</taxon>
        <taxon>Parablautia</taxon>
    </lineage>
</organism>
<dbReference type="InterPro" id="IPR027417">
    <property type="entry name" value="P-loop_NTPase"/>
</dbReference>
<protein>
    <submittedName>
        <fullName evidence="5">ATP-binding cassette domain-containing protein</fullName>
    </submittedName>
</protein>
<gene>
    <name evidence="5" type="ORF">D7V94_13240</name>
</gene>
<evidence type="ECO:0000256" key="1">
    <source>
        <dbReference type="ARBA" id="ARBA00022448"/>
    </source>
</evidence>
<dbReference type="PROSITE" id="PS00211">
    <property type="entry name" value="ABC_TRANSPORTER_1"/>
    <property type="match status" value="1"/>
</dbReference>
<dbReference type="EMBL" id="RAYQ01000013">
    <property type="protein sequence ID" value="RKI90729.1"/>
    <property type="molecule type" value="Genomic_DNA"/>
</dbReference>
<dbReference type="SUPFAM" id="SSF52540">
    <property type="entry name" value="P-loop containing nucleoside triphosphate hydrolases"/>
    <property type="match status" value="1"/>
</dbReference>
<dbReference type="InterPro" id="IPR017871">
    <property type="entry name" value="ABC_transporter-like_CS"/>
</dbReference>
<dbReference type="AlphaFoldDB" id="A0A3A9AHA8"/>
<keyword evidence="6" id="KW-1185">Reference proteome</keyword>
<evidence type="ECO:0000259" key="4">
    <source>
        <dbReference type="PROSITE" id="PS50893"/>
    </source>
</evidence>
<dbReference type="SMART" id="SM00382">
    <property type="entry name" value="AAA"/>
    <property type="match status" value="1"/>
</dbReference>
<accession>A0A3A9AHA8</accession>
<name>A0A3A9AHA8_9FIRM</name>
<dbReference type="Pfam" id="PF00005">
    <property type="entry name" value="ABC_tran"/>
    <property type="match status" value="1"/>
</dbReference>
<proteinExistence type="predicted"/>
<evidence type="ECO:0000313" key="6">
    <source>
        <dbReference type="Proteomes" id="UP000280696"/>
    </source>
</evidence>
<dbReference type="GO" id="GO:0005524">
    <property type="term" value="F:ATP binding"/>
    <property type="evidence" value="ECO:0007669"/>
    <property type="project" value="UniProtKB-KW"/>
</dbReference>
<dbReference type="GO" id="GO:0016887">
    <property type="term" value="F:ATP hydrolysis activity"/>
    <property type="evidence" value="ECO:0007669"/>
    <property type="project" value="InterPro"/>
</dbReference>
<dbReference type="InterPro" id="IPR051782">
    <property type="entry name" value="ABC_Transporter_VariousFunc"/>
</dbReference>
<dbReference type="PANTHER" id="PTHR42939:SF1">
    <property type="entry name" value="ABC TRANSPORTER ATP-BINDING PROTEIN ALBC-RELATED"/>
    <property type="match status" value="1"/>
</dbReference>
<evidence type="ECO:0000256" key="2">
    <source>
        <dbReference type="ARBA" id="ARBA00022741"/>
    </source>
</evidence>
<comment type="caution">
    <text evidence="5">The sequence shown here is derived from an EMBL/GenBank/DDBJ whole genome shotgun (WGS) entry which is preliminary data.</text>
</comment>
<keyword evidence="1" id="KW-0813">Transport</keyword>
<keyword evidence="3 5" id="KW-0067">ATP-binding</keyword>
<dbReference type="RefSeq" id="WP_120470506.1">
    <property type="nucleotide sequence ID" value="NZ_RAYQ01000013.1"/>
</dbReference>
<dbReference type="InterPro" id="IPR003593">
    <property type="entry name" value="AAA+_ATPase"/>
</dbReference>
<evidence type="ECO:0000313" key="5">
    <source>
        <dbReference type="EMBL" id="RKI90729.1"/>
    </source>
</evidence>
<evidence type="ECO:0000256" key="3">
    <source>
        <dbReference type="ARBA" id="ARBA00022840"/>
    </source>
</evidence>
<sequence length="215" mass="23785">MEDKCEILIENVTKTFGGQEVLKTVCAKFEMGKIYGIVGRNGSGKTVLLKCICGLLYPQAGTVTVGGRVVGKDVDYPENVGFIIETPGFLPRYSGLKNLKYLASVRGKVKEDEIRKYMELVGLNPDDKKHVGNYSLGMKQRLGIAQALMENPDILILDEPMNALDNNGVEEMRTILLKMKEQGKLIIIASHVRDDIDILCDEVYGIDAGIMKKIC</sequence>
<reference evidence="5 6" key="1">
    <citation type="submission" date="2018-09" db="EMBL/GenBank/DDBJ databases">
        <title>Murine metabolic-syndrome-specific gut microbial biobank.</title>
        <authorList>
            <person name="Liu C."/>
        </authorList>
    </citation>
    <scope>NUCLEOTIDE SEQUENCE [LARGE SCALE GENOMIC DNA]</scope>
    <source>
        <strain evidence="5 6">0.1xD8-82</strain>
    </source>
</reference>
<dbReference type="Gene3D" id="3.40.50.300">
    <property type="entry name" value="P-loop containing nucleotide triphosphate hydrolases"/>
    <property type="match status" value="1"/>
</dbReference>
<dbReference type="Proteomes" id="UP000280696">
    <property type="component" value="Unassembled WGS sequence"/>
</dbReference>
<dbReference type="PROSITE" id="PS50893">
    <property type="entry name" value="ABC_TRANSPORTER_2"/>
    <property type="match status" value="1"/>
</dbReference>
<dbReference type="InterPro" id="IPR003439">
    <property type="entry name" value="ABC_transporter-like_ATP-bd"/>
</dbReference>
<dbReference type="OrthoDB" id="9809205at2"/>